<accession>A0A439CVI3</accession>
<protein>
    <submittedName>
        <fullName evidence="2">Uncharacterized protein</fullName>
    </submittedName>
</protein>
<reference evidence="2 3" key="1">
    <citation type="submission" date="2018-12" db="EMBL/GenBank/DDBJ databases">
        <title>Draft genome sequence of Xylaria grammica IHI A82.</title>
        <authorList>
            <person name="Buettner E."/>
            <person name="Kellner H."/>
        </authorList>
    </citation>
    <scope>NUCLEOTIDE SEQUENCE [LARGE SCALE GENOMIC DNA]</scope>
    <source>
        <strain evidence="2 3">IHI A82</strain>
    </source>
</reference>
<comment type="caution">
    <text evidence="2">The sequence shown here is derived from an EMBL/GenBank/DDBJ whole genome shotgun (WGS) entry which is preliminary data.</text>
</comment>
<dbReference type="EMBL" id="RYZI01000361">
    <property type="protein sequence ID" value="RWA06166.1"/>
    <property type="molecule type" value="Genomic_DNA"/>
</dbReference>
<gene>
    <name evidence="2" type="ORF">EKO27_g8933</name>
</gene>
<evidence type="ECO:0000313" key="2">
    <source>
        <dbReference type="EMBL" id="RWA06166.1"/>
    </source>
</evidence>
<dbReference type="AlphaFoldDB" id="A0A439CVI3"/>
<feature type="compositionally biased region" description="Polar residues" evidence="1">
    <location>
        <begin position="63"/>
        <end position="76"/>
    </location>
</feature>
<feature type="region of interest" description="Disordered" evidence="1">
    <location>
        <begin position="1"/>
        <end position="76"/>
    </location>
</feature>
<sequence>MSSQSSAFNSSYAGSSDYPIVRQDTFRSQKSKDHKGDITERQSHGSHSVIYNYHARGYEQDAPTPNYSQSSYKRHT</sequence>
<evidence type="ECO:0000256" key="1">
    <source>
        <dbReference type="SAM" id="MobiDB-lite"/>
    </source>
</evidence>
<organism evidence="2 3">
    <name type="scientific">Xylaria grammica</name>
    <dbReference type="NCBI Taxonomy" id="363999"/>
    <lineage>
        <taxon>Eukaryota</taxon>
        <taxon>Fungi</taxon>
        <taxon>Dikarya</taxon>
        <taxon>Ascomycota</taxon>
        <taxon>Pezizomycotina</taxon>
        <taxon>Sordariomycetes</taxon>
        <taxon>Xylariomycetidae</taxon>
        <taxon>Xylariales</taxon>
        <taxon>Xylariaceae</taxon>
        <taxon>Xylaria</taxon>
    </lineage>
</organism>
<evidence type="ECO:0000313" key="3">
    <source>
        <dbReference type="Proteomes" id="UP000286045"/>
    </source>
</evidence>
<keyword evidence="3" id="KW-1185">Reference proteome</keyword>
<dbReference type="Proteomes" id="UP000286045">
    <property type="component" value="Unassembled WGS sequence"/>
</dbReference>
<feature type="compositionally biased region" description="Basic and acidic residues" evidence="1">
    <location>
        <begin position="24"/>
        <end position="43"/>
    </location>
</feature>
<proteinExistence type="predicted"/>
<feature type="compositionally biased region" description="Low complexity" evidence="1">
    <location>
        <begin position="1"/>
        <end position="16"/>
    </location>
</feature>
<name>A0A439CVI3_9PEZI</name>